<comment type="caution">
    <text evidence="1">The sequence shown here is derived from an EMBL/GenBank/DDBJ whole genome shotgun (WGS) entry which is preliminary data.</text>
</comment>
<name>A0A7J8WJC0_GOSAI</name>
<keyword evidence="2" id="KW-1185">Reference proteome</keyword>
<evidence type="ECO:0000313" key="1">
    <source>
        <dbReference type="EMBL" id="MBA0675086.1"/>
    </source>
</evidence>
<reference evidence="1 2" key="1">
    <citation type="journal article" date="2019" name="Genome Biol. Evol.">
        <title>Insights into the evolution of the New World diploid cottons (Gossypium, subgenus Houzingenia) based on genome sequencing.</title>
        <authorList>
            <person name="Grover C.E."/>
            <person name="Arick M.A. 2nd"/>
            <person name="Thrash A."/>
            <person name="Conover J.L."/>
            <person name="Sanders W.S."/>
            <person name="Peterson D.G."/>
            <person name="Frelichowski J.E."/>
            <person name="Scheffler J.A."/>
            <person name="Scheffler B.E."/>
            <person name="Wendel J.F."/>
        </authorList>
    </citation>
    <scope>NUCLEOTIDE SEQUENCE [LARGE SCALE GENOMIC DNA]</scope>
    <source>
        <strain evidence="1">185</strain>
        <tissue evidence="1">Leaf</tissue>
    </source>
</reference>
<accession>A0A7J8WJC0</accession>
<protein>
    <recommendedName>
        <fullName evidence="3">DUF4283 domain-containing protein</fullName>
    </recommendedName>
</protein>
<evidence type="ECO:0008006" key="3">
    <source>
        <dbReference type="Google" id="ProtNLM"/>
    </source>
</evidence>
<dbReference type="Proteomes" id="UP000593577">
    <property type="component" value="Unassembled WGS sequence"/>
</dbReference>
<proteinExistence type="predicted"/>
<dbReference type="EMBL" id="JABFAA010000001">
    <property type="protein sequence ID" value="MBA0675086.1"/>
    <property type="molecule type" value="Genomic_DNA"/>
</dbReference>
<dbReference type="AlphaFoldDB" id="A0A7J8WJC0"/>
<sequence length="52" mass="6391">MENEMEGLRITDGEDEAWFYHQMDIDRVIKGESWTFNNHFMIFHWLDVDEDP</sequence>
<feature type="non-terminal residue" evidence="1">
    <location>
        <position position="1"/>
    </location>
</feature>
<organism evidence="1 2">
    <name type="scientific">Gossypium aridum</name>
    <name type="common">American cotton</name>
    <name type="synonym">Erioxylum aridum</name>
    <dbReference type="NCBI Taxonomy" id="34290"/>
    <lineage>
        <taxon>Eukaryota</taxon>
        <taxon>Viridiplantae</taxon>
        <taxon>Streptophyta</taxon>
        <taxon>Embryophyta</taxon>
        <taxon>Tracheophyta</taxon>
        <taxon>Spermatophyta</taxon>
        <taxon>Magnoliopsida</taxon>
        <taxon>eudicotyledons</taxon>
        <taxon>Gunneridae</taxon>
        <taxon>Pentapetalae</taxon>
        <taxon>rosids</taxon>
        <taxon>malvids</taxon>
        <taxon>Malvales</taxon>
        <taxon>Malvaceae</taxon>
        <taxon>Malvoideae</taxon>
        <taxon>Gossypium</taxon>
    </lineage>
</organism>
<evidence type="ECO:0000313" key="2">
    <source>
        <dbReference type="Proteomes" id="UP000593577"/>
    </source>
</evidence>
<gene>
    <name evidence="1" type="ORF">Goari_016647</name>
</gene>